<organism evidence="1">
    <name type="scientific">Anguilla anguilla</name>
    <name type="common">European freshwater eel</name>
    <name type="synonym">Muraena anguilla</name>
    <dbReference type="NCBI Taxonomy" id="7936"/>
    <lineage>
        <taxon>Eukaryota</taxon>
        <taxon>Metazoa</taxon>
        <taxon>Chordata</taxon>
        <taxon>Craniata</taxon>
        <taxon>Vertebrata</taxon>
        <taxon>Euteleostomi</taxon>
        <taxon>Actinopterygii</taxon>
        <taxon>Neopterygii</taxon>
        <taxon>Teleostei</taxon>
        <taxon>Anguilliformes</taxon>
        <taxon>Anguillidae</taxon>
        <taxon>Anguilla</taxon>
    </lineage>
</organism>
<reference evidence="1" key="2">
    <citation type="journal article" date="2015" name="Fish Shellfish Immunol.">
        <title>Early steps in the European eel (Anguilla anguilla)-Vibrio vulnificus interaction in the gills: Role of the RtxA13 toxin.</title>
        <authorList>
            <person name="Callol A."/>
            <person name="Pajuelo D."/>
            <person name="Ebbesson L."/>
            <person name="Teles M."/>
            <person name="MacKenzie S."/>
            <person name="Amaro C."/>
        </authorList>
    </citation>
    <scope>NUCLEOTIDE SEQUENCE</scope>
</reference>
<evidence type="ECO:0000313" key="1">
    <source>
        <dbReference type="EMBL" id="JAH99886.1"/>
    </source>
</evidence>
<reference evidence="1" key="1">
    <citation type="submission" date="2014-11" db="EMBL/GenBank/DDBJ databases">
        <authorList>
            <person name="Amaro Gonzalez C."/>
        </authorList>
    </citation>
    <scope>NUCLEOTIDE SEQUENCE</scope>
</reference>
<accession>A0A0E9XBT3</accession>
<dbReference type="EMBL" id="GBXM01008691">
    <property type="protein sequence ID" value="JAH99886.1"/>
    <property type="molecule type" value="Transcribed_RNA"/>
</dbReference>
<sequence length="14" mass="1742">MDDTFTWTSHERCL</sequence>
<proteinExistence type="predicted"/>
<protein>
    <submittedName>
        <fullName evidence="1">Uncharacterized protein</fullName>
    </submittedName>
</protein>
<name>A0A0E9XBT3_ANGAN</name>